<feature type="region of interest" description="Disordered" evidence="3">
    <location>
        <begin position="355"/>
        <end position="419"/>
    </location>
</feature>
<accession>A0A914WG84</accession>
<evidence type="ECO:0000256" key="1">
    <source>
        <dbReference type="ARBA" id="ARBA00023157"/>
    </source>
</evidence>
<keyword evidence="1 2" id="KW-1015">Disulfide bond</keyword>
<feature type="domain" description="EGF-like" evidence="5">
    <location>
        <begin position="144"/>
        <end position="190"/>
    </location>
</feature>
<feature type="disulfide bond" evidence="2">
    <location>
        <begin position="157"/>
        <end position="174"/>
    </location>
</feature>
<dbReference type="PRINTS" id="PR00261">
    <property type="entry name" value="LDLRECEPTOR"/>
</dbReference>
<reference evidence="7" key="1">
    <citation type="submission" date="2022-11" db="UniProtKB">
        <authorList>
            <consortium name="WormBaseParasite"/>
        </authorList>
    </citation>
    <scope>IDENTIFICATION</scope>
</reference>
<dbReference type="SMART" id="SM00192">
    <property type="entry name" value="LDLa"/>
    <property type="match status" value="3"/>
</dbReference>
<dbReference type="AlphaFoldDB" id="A0A914WG84"/>
<dbReference type="Pfam" id="PF00057">
    <property type="entry name" value="Ldl_recept_a"/>
    <property type="match status" value="1"/>
</dbReference>
<evidence type="ECO:0000259" key="5">
    <source>
        <dbReference type="PROSITE" id="PS50026"/>
    </source>
</evidence>
<dbReference type="SMART" id="SM00181">
    <property type="entry name" value="EGF"/>
    <property type="match status" value="2"/>
</dbReference>
<dbReference type="PROSITE" id="PS50068">
    <property type="entry name" value="LDLRA_2"/>
    <property type="match status" value="1"/>
</dbReference>
<name>A0A914WG84_9BILA</name>
<keyword evidence="2" id="KW-0245">EGF-like domain</keyword>
<feature type="compositionally biased region" description="Basic and acidic residues" evidence="3">
    <location>
        <begin position="389"/>
        <end position="408"/>
    </location>
</feature>
<keyword evidence="6" id="KW-1185">Reference proteome</keyword>
<dbReference type="Gene3D" id="4.10.400.10">
    <property type="entry name" value="Low-density Lipoprotein Receptor"/>
    <property type="match status" value="1"/>
</dbReference>
<feature type="signal peptide" evidence="4">
    <location>
        <begin position="1"/>
        <end position="21"/>
    </location>
</feature>
<dbReference type="CDD" id="cd00112">
    <property type="entry name" value="LDLa"/>
    <property type="match status" value="2"/>
</dbReference>
<dbReference type="InterPro" id="IPR036055">
    <property type="entry name" value="LDL_receptor-like_sf"/>
</dbReference>
<sequence length="998" mass="113999">MQSANMRISVCMLMFLHFVSANIDLKSHMSFNCSDTANGVAVGDMAFVCDPTAAVQQCFPYMETYGTGPNCQIGECDNFADEECQEGYIKCDKCKCVLDRSACWDTYVVCPGGGFNSFTCKDGNGCIPWEWVTDGYPDCDDESDENECDFPDKHPRCTEGMTCVELSLPDDYTCTCGGPGYHTMPDGRCVYEIDWRISQCSNMNMTAPGPTVSIQCGNGTCVPFTKFRDCHVDCDDGMDEACYPGQVKCDDCKCVAPADAKYQCLDQTLNKLCLMDQTPYDYNIYHCRDGTCILWEWLEDNDPDCADDEDEKCVLEPCVEHAYCARTLDDPKKMYSCVCEEGYYYNNNTYNNHYNNPDNDHYDHSNNDYHHHSHNNYQYHHNNNNTHNNHYDHSNNYHYDHTNDDNNHSHNNHNNHSHNNYYNHTDDHNNHANNDYDYNYTHNYNYYHTHNDHYDHPYNDHNDHTHNNHNHPYNYNYNHPYNDHNHAYNDYDNNYTDDNHYHYTHNYNYDHSNNNHNNYTNDYHNHAYNDYDNNYTNNNHYHHTHNYNYNTYNSRLITTEDSGNLFDLRTTLGVLFDGTAGSKPFESNFKNLVSTLVNRVEMNWPGRFRNYLIGNFDDNGGSVCDEFAYTKPAPYLAAVELWEPLTSNSKPCPARPILTTLSDALSKSATGCYQIIYTSGPASDYTPELYDRVMQQIMETKCQVDVVAFADGEKCFEQAVATPGVDPMKTIIDLATVSSGNVFNVTQTDPTAAKAELDQMFDLIGVQAESIRYILDAGAWLSPGEHIRSIPVDVDTKNITVSLTACPGAKIEIRDNRGVWLSSENLNWRQTVSTENNQAVTIVDIMGMTSEVCESGAGYWVVKVTGESCQLHYRVTGSGGSDFNYDFTFNDIDQTTYNLLPALGVASEVKVDRVQDPRMMDYFTDVVSLMLNDGSTRTISLFDHSTKFTMDSIQAPNDMFYVKVAGLDGRNGQWQRYSRTQLKTRPLGDHCFSTIARN</sequence>
<evidence type="ECO:0000256" key="3">
    <source>
        <dbReference type="SAM" id="MobiDB-lite"/>
    </source>
</evidence>
<dbReference type="InterPro" id="IPR000742">
    <property type="entry name" value="EGF"/>
</dbReference>
<dbReference type="InterPro" id="IPR002172">
    <property type="entry name" value="LDrepeatLR_classA_rpt"/>
</dbReference>
<dbReference type="SUPFAM" id="SSF57424">
    <property type="entry name" value="LDL receptor-like module"/>
    <property type="match status" value="2"/>
</dbReference>
<feature type="compositionally biased region" description="Low complexity" evidence="3">
    <location>
        <begin position="375"/>
        <end position="388"/>
    </location>
</feature>
<proteinExistence type="predicted"/>
<evidence type="ECO:0000256" key="2">
    <source>
        <dbReference type="PROSITE-ProRule" id="PRU00076"/>
    </source>
</evidence>
<feature type="compositionally biased region" description="Basic and acidic residues" evidence="3">
    <location>
        <begin position="358"/>
        <end position="370"/>
    </location>
</feature>
<evidence type="ECO:0000313" key="6">
    <source>
        <dbReference type="Proteomes" id="UP000887566"/>
    </source>
</evidence>
<keyword evidence="4" id="KW-0732">Signal</keyword>
<evidence type="ECO:0000256" key="4">
    <source>
        <dbReference type="SAM" id="SignalP"/>
    </source>
</evidence>
<protein>
    <submittedName>
        <fullName evidence="7">EGF-like domain-containing protein</fullName>
    </submittedName>
</protein>
<comment type="caution">
    <text evidence="2">Lacks conserved residue(s) required for the propagation of feature annotation.</text>
</comment>
<dbReference type="PROSITE" id="PS50026">
    <property type="entry name" value="EGF_3"/>
    <property type="match status" value="1"/>
</dbReference>
<feature type="chain" id="PRO_5037157252" evidence="4">
    <location>
        <begin position="22"/>
        <end position="998"/>
    </location>
</feature>
<organism evidence="6 7">
    <name type="scientific">Plectus sambesii</name>
    <dbReference type="NCBI Taxonomy" id="2011161"/>
    <lineage>
        <taxon>Eukaryota</taxon>
        <taxon>Metazoa</taxon>
        <taxon>Ecdysozoa</taxon>
        <taxon>Nematoda</taxon>
        <taxon>Chromadorea</taxon>
        <taxon>Plectida</taxon>
        <taxon>Plectina</taxon>
        <taxon>Plectoidea</taxon>
        <taxon>Plectidae</taxon>
        <taxon>Plectus</taxon>
    </lineage>
</organism>
<dbReference type="WBParaSite" id="PSAMB.scaffold381size53811.g5416.t1">
    <property type="protein sequence ID" value="PSAMB.scaffold381size53811.g5416.t1"/>
    <property type="gene ID" value="PSAMB.scaffold381size53811.g5416"/>
</dbReference>
<dbReference type="Proteomes" id="UP000887566">
    <property type="component" value="Unplaced"/>
</dbReference>
<evidence type="ECO:0000313" key="7">
    <source>
        <dbReference type="WBParaSite" id="PSAMB.scaffold381size53811.g5416.t1"/>
    </source>
</evidence>